<dbReference type="InterPro" id="IPR044399">
    <property type="entry name" value="Mb-like_M"/>
</dbReference>
<dbReference type="AlphaFoldDB" id="A0A8J2WC96"/>
<keyword evidence="1 6" id="KW-0813">Transport</keyword>
<dbReference type="PROSITE" id="PS01033">
    <property type="entry name" value="GLOBIN"/>
    <property type="match status" value="1"/>
</dbReference>
<dbReference type="PANTHER" id="PTHR47217">
    <property type="entry name" value="GLOBIN-LIKE PROTEIN"/>
    <property type="match status" value="1"/>
</dbReference>
<keyword evidence="3 6" id="KW-0561">Oxygen transport</keyword>
<keyword evidence="4" id="KW-0479">Metal-binding</keyword>
<keyword evidence="2 6" id="KW-0349">Heme</keyword>
<protein>
    <recommendedName>
        <fullName evidence="7">Globin domain-containing protein</fullName>
    </recommendedName>
</protein>
<dbReference type="EMBL" id="CAKKLH010000327">
    <property type="protein sequence ID" value="CAH0112567.1"/>
    <property type="molecule type" value="Genomic_DNA"/>
</dbReference>
<accession>A0A8J2WC96</accession>
<dbReference type="GO" id="GO:0005344">
    <property type="term" value="F:oxygen carrier activity"/>
    <property type="evidence" value="ECO:0007669"/>
    <property type="project" value="UniProtKB-KW"/>
</dbReference>
<dbReference type="Gene3D" id="1.10.490.10">
    <property type="entry name" value="Globins"/>
    <property type="match status" value="1"/>
</dbReference>
<proteinExistence type="inferred from homology"/>
<dbReference type="InterPro" id="IPR000971">
    <property type="entry name" value="Globin"/>
</dbReference>
<evidence type="ECO:0000256" key="2">
    <source>
        <dbReference type="ARBA" id="ARBA00022617"/>
    </source>
</evidence>
<evidence type="ECO:0000256" key="6">
    <source>
        <dbReference type="RuleBase" id="RU000356"/>
    </source>
</evidence>
<comment type="similarity">
    <text evidence="6">Belongs to the globin family.</text>
</comment>
<dbReference type="InterPro" id="IPR012292">
    <property type="entry name" value="Globin/Proto"/>
</dbReference>
<comment type="caution">
    <text evidence="8">The sequence shown here is derived from an EMBL/GenBank/DDBJ whole genome shotgun (WGS) entry which is preliminary data.</text>
</comment>
<evidence type="ECO:0000313" key="8">
    <source>
        <dbReference type="EMBL" id="CAH0112567.1"/>
    </source>
</evidence>
<organism evidence="8 9">
    <name type="scientific">Daphnia galeata</name>
    <dbReference type="NCBI Taxonomy" id="27404"/>
    <lineage>
        <taxon>Eukaryota</taxon>
        <taxon>Metazoa</taxon>
        <taxon>Ecdysozoa</taxon>
        <taxon>Arthropoda</taxon>
        <taxon>Crustacea</taxon>
        <taxon>Branchiopoda</taxon>
        <taxon>Diplostraca</taxon>
        <taxon>Cladocera</taxon>
        <taxon>Anomopoda</taxon>
        <taxon>Daphniidae</taxon>
        <taxon>Daphnia</taxon>
    </lineage>
</organism>
<evidence type="ECO:0000259" key="7">
    <source>
        <dbReference type="PROSITE" id="PS01033"/>
    </source>
</evidence>
<dbReference type="PANTHER" id="PTHR47217:SF1">
    <property type="entry name" value="GLOBIN-LIKE PROTEIN"/>
    <property type="match status" value="1"/>
</dbReference>
<dbReference type="SUPFAM" id="SSF46458">
    <property type="entry name" value="Globin-like"/>
    <property type="match status" value="1"/>
</dbReference>
<dbReference type="GO" id="GO:0019825">
    <property type="term" value="F:oxygen binding"/>
    <property type="evidence" value="ECO:0007669"/>
    <property type="project" value="InterPro"/>
</dbReference>
<gene>
    <name evidence="8" type="ORF">DGAL_LOCUS16300</name>
</gene>
<evidence type="ECO:0000313" key="9">
    <source>
        <dbReference type="Proteomes" id="UP000789390"/>
    </source>
</evidence>
<dbReference type="GO" id="GO:0046872">
    <property type="term" value="F:metal ion binding"/>
    <property type="evidence" value="ECO:0007669"/>
    <property type="project" value="UniProtKB-KW"/>
</dbReference>
<dbReference type="Proteomes" id="UP000789390">
    <property type="component" value="Unassembled WGS sequence"/>
</dbReference>
<reference evidence="8" key="1">
    <citation type="submission" date="2021-11" db="EMBL/GenBank/DDBJ databases">
        <authorList>
            <person name="Schell T."/>
        </authorList>
    </citation>
    <scope>NUCLEOTIDE SEQUENCE</scope>
    <source>
        <strain evidence="8">M5</strain>
    </source>
</reference>
<evidence type="ECO:0000256" key="1">
    <source>
        <dbReference type="ARBA" id="ARBA00022448"/>
    </source>
</evidence>
<keyword evidence="9" id="KW-1185">Reference proteome</keyword>
<keyword evidence="5" id="KW-0408">Iron</keyword>
<dbReference type="GO" id="GO:0020037">
    <property type="term" value="F:heme binding"/>
    <property type="evidence" value="ECO:0007669"/>
    <property type="project" value="InterPro"/>
</dbReference>
<sequence length="148" mass="16648">MEDFKSANVDAVQNTWAIIKQDTPQFYVALLTAHQEYQALFPAFANVPVGELFNNADLHSLSVKVFARLSELIVFWGNADALISKLIDLAHLMQHKGRGTTQAHFDNAFVVLMNFLAAKLGSAFDPEAKQAWTVTIHAWHQYRFTLEA</sequence>
<dbReference type="InterPro" id="IPR009050">
    <property type="entry name" value="Globin-like_sf"/>
</dbReference>
<evidence type="ECO:0000256" key="5">
    <source>
        <dbReference type="ARBA" id="ARBA00023004"/>
    </source>
</evidence>
<dbReference type="CDD" id="cd01040">
    <property type="entry name" value="Mb-like"/>
    <property type="match status" value="1"/>
</dbReference>
<feature type="domain" description="Globin" evidence="7">
    <location>
        <begin position="3"/>
        <end position="148"/>
    </location>
</feature>
<dbReference type="OrthoDB" id="6334282at2759"/>
<name>A0A8J2WC96_9CRUS</name>
<evidence type="ECO:0000256" key="4">
    <source>
        <dbReference type="ARBA" id="ARBA00022723"/>
    </source>
</evidence>
<dbReference type="Pfam" id="PF00042">
    <property type="entry name" value="Globin"/>
    <property type="match status" value="1"/>
</dbReference>
<evidence type="ECO:0000256" key="3">
    <source>
        <dbReference type="ARBA" id="ARBA00022621"/>
    </source>
</evidence>